<proteinExistence type="predicted"/>
<dbReference type="EMBL" id="CP035532">
    <property type="protein sequence ID" value="QBA22906.1"/>
    <property type="molecule type" value="Genomic_DNA"/>
</dbReference>
<gene>
    <name evidence="1" type="ORF">EU348_17670</name>
</gene>
<organism evidence="1">
    <name type="scientific">Chryseobacterium indologenes</name>
    <name type="common">Flavobacterium indologenes</name>
    <dbReference type="NCBI Taxonomy" id="253"/>
    <lineage>
        <taxon>Bacteria</taxon>
        <taxon>Pseudomonadati</taxon>
        <taxon>Bacteroidota</taxon>
        <taxon>Flavobacteriia</taxon>
        <taxon>Flavobacteriales</taxon>
        <taxon>Weeksellaceae</taxon>
        <taxon>Chryseobacterium group</taxon>
        <taxon>Chryseobacterium</taxon>
    </lineage>
</organism>
<accession>A0A411DRA5</accession>
<dbReference type="AlphaFoldDB" id="A0A411DRA5"/>
<name>A0A411DRA5_CHRID</name>
<evidence type="ECO:0000313" key="1">
    <source>
        <dbReference type="EMBL" id="QBA22906.1"/>
    </source>
</evidence>
<reference evidence="1" key="1">
    <citation type="submission" date="2019-01" db="EMBL/GenBank/DDBJ databases">
        <title>Whole Genome Sequencing for Putative Detection of Antimicrobial Resistance and Potential Virulence Factors in Chryseobacterium indologenes isolated from Nile Tilapia in Tanzania.</title>
        <authorList>
            <person name="Mwega E."/>
            <person name="Mutoloki S."/>
            <person name="Mugimba K."/>
            <person name="Colquhoun D."/>
            <person name="Mdegela R."/>
            <person name="Evensen O."/>
            <person name="Wasteson Y."/>
        </authorList>
    </citation>
    <scope>NUCLEOTIDE SEQUENCE [LARGE SCALE GENOMIC DNA]</scope>
    <source>
        <strain evidence="1">StR 01</strain>
    </source>
</reference>
<sequence length="600" mass="62940">MMETKFTMPPIKVLLIAMLFVFGKSFSQTNNGAVGINTTTPNSNSVLDVISGNNNKGVLIPRLTEAQRNAIVINQSNDDGLTIYNTTEDCFNYWSFADKEWKSVCGQLGKSVFTIDCSTSKAMGSYVKGKELTNSNYLKIAVNVTKPGNYTISGTTTNGYNFYGTGVFLNTGTQTIQIPGQGTPQNIQTDNVALEANGTEVTCTPAISIAVLSPAGTYTMSCGTATVNGVYKVGTVLTASNTITLPVNVSTLGSYTVTTNTVDGISFSGSGTFTSTGNQNITLSGTGTPTSTSVKTITITSDSQGGVSTTCSVNVVVVIPKKTVLHIGLETAYGYSAYTGPSRSLMDSPTNFGTTASSIVKYEGFTHTSLGNSPSSAALQTALNNKPDIVVIGYNYTPNATDAGYIASYLNKKGVVIAMTDDTGTAQNLFRGIFSDPTISASYGGGAGSVYALTNSDDPILNGPFGDVRGKNWGEDASTTVNISGLTSGFVPYSYAQPINSTTTRTGISGLRNTSLNFIWFGDGGFLSNENANGNQYPSNTIEPFVAPSSGGYFPVQKSSYGYAGNGYTTGGMQVQNSILFANMIAWAIKQAEFNGINTQ</sequence>
<protein>
    <submittedName>
        <fullName evidence="1">Uncharacterized protein</fullName>
    </submittedName>
</protein>